<dbReference type="InterPro" id="IPR025736">
    <property type="entry name" value="PucR_C-HTH_dom"/>
</dbReference>
<dbReference type="Gene3D" id="1.10.10.2840">
    <property type="entry name" value="PucR C-terminal helix-turn-helix domain"/>
    <property type="match status" value="1"/>
</dbReference>
<evidence type="ECO:0000313" key="4">
    <source>
        <dbReference type="EMBL" id="MBA8948975.1"/>
    </source>
</evidence>
<keyword evidence="5" id="KW-1185">Reference proteome</keyword>
<evidence type="ECO:0000256" key="1">
    <source>
        <dbReference type="ARBA" id="ARBA00006754"/>
    </source>
</evidence>
<sequence>MEILPADLPDAPVSPARLTLLAAPPRGRPATGVRLVEDPATLSAAPPGSVAVLTAAASANATGHRLDVALRDASAAGAAALVLTGAEPPAPVPATARSIAERGDVALLHAGTADLAALVVALHRLIEGDAAEALARLGAAVDGMLAAGAELGRALGAAGSALGVPLRAGTPGADEVGAVARGSGGDVAVAGPRVGGCLGRAVELAARLVAAFAARGEEPEDVPVRSRSLLLSELLVAPEGQALRLVGPARAVGLPVDGWHVALRIEPAALQGTERYELLDAVDRAALRELRSAGGAQWNSARAEDALSLIRSRPGDPGRGGLRDVVAGAERLLASLRERFPGADLRCGVGGAHQGPLGLRASVREARTALARGGGDGRPVVVHDLAGLDRMLGEWYASDTARAAAGELLAPIVGLGPDRARPLLRTLQVYLDHQGSPARAAERLHLHRNAVTDRVRRAQALLGVDLADPEQRLAVQLACRALRL</sequence>
<dbReference type="Pfam" id="PF13556">
    <property type="entry name" value="HTH_30"/>
    <property type="match status" value="1"/>
</dbReference>
<comment type="caution">
    <text evidence="4">The sequence shown here is derived from an EMBL/GenBank/DDBJ whole genome shotgun (WGS) entry which is preliminary data.</text>
</comment>
<accession>A0A7W3LIZ9</accession>
<dbReference type="InterPro" id="IPR051448">
    <property type="entry name" value="CdaR-like_regulators"/>
</dbReference>
<feature type="domain" description="CdaR GGDEF-like" evidence="3">
    <location>
        <begin position="249"/>
        <end position="370"/>
    </location>
</feature>
<evidence type="ECO:0000259" key="2">
    <source>
        <dbReference type="Pfam" id="PF13556"/>
    </source>
</evidence>
<evidence type="ECO:0000313" key="5">
    <source>
        <dbReference type="Proteomes" id="UP000572680"/>
    </source>
</evidence>
<dbReference type="InterPro" id="IPR042070">
    <property type="entry name" value="PucR_C-HTH_sf"/>
</dbReference>
<protein>
    <recommendedName>
        <fullName evidence="6">PucR family transcriptional regulator</fullName>
    </recommendedName>
</protein>
<dbReference type="EMBL" id="JACJIA010000001">
    <property type="protein sequence ID" value="MBA8948975.1"/>
    <property type="molecule type" value="Genomic_DNA"/>
</dbReference>
<dbReference type="PANTHER" id="PTHR33744">
    <property type="entry name" value="CARBOHYDRATE DIACID REGULATOR"/>
    <property type="match status" value="1"/>
</dbReference>
<proteinExistence type="inferred from homology"/>
<evidence type="ECO:0008006" key="6">
    <source>
        <dbReference type="Google" id="ProtNLM"/>
    </source>
</evidence>
<name>A0A7W3LIZ9_ACTNM</name>
<dbReference type="AlphaFoldDB" id="A0A7W3LIZ9"/>
<evidence type="ECO:0000259" key="3">
    <source>
        <dbReference type="Pfam" id="PF17853"/>
    </source>
</evidence>
<dbReference type="RefSeq" id="WP_312897737.1">
    <property type="nucleotide sequence ID" value="NZ_JACJIA010000001.1"/>
</dbReference>
<dbReference type="PANTHER" id="PTHR33744:SF1">
    <property type="entry name" value="DNA-BINDING TRANSCRIPTIONAL ACTIVATOR ADER"/>
    <property type="match status" value="1"/>
</dbReference>
<feature type="domain" description="PucR C-terminal helix-turn-helix" evidence="2">
    <location>
        <begin position="423"/>
        <end position="481"/>
    </location>
</feature>
<dbReference type="Proteomes" id="UP000572680">
    <property type="component" value="Unassembled WGS sequence"/>
</dbReference>
<reference evidence="4 5" key="1">
    <citation type="submission" date="2020-08" db="EMBL/GenBank/DDBJ databases">
        <title>Genomic Encyclopedia of Type Strains, Phase IV (KMG-IV): sequencing the most valuable type-strain genomes for metagenomic binning, comparative biology and taxonomic classification.</title>
        <authorList>
            <person name="Goeker M."/>
        </authorList>
    </citation>
    <scope>NUCLEOTIDE SEQUENCE [LARGE SCALE GENOMIC DNA]</scope>
    <source>
        <strain evidence="4 5">DSM 44197</strain>
    </source>
</reference>
<dbReference type="Pfam" id="PF17853">
    <property type="entry name" value="GGDEF_2"/>
    <property type="match status" value="1"/>
</dbReference>
<organism evidence="4 5">
    <name type="scientific">Actinomadura namibiensis</name>
    <dbReference type="NCBI Taxonomy" id="182080"/>
    <lineage>
        <taxon>Bacteria</taxon>
        <taxon>Bacillati</taxon>
        <taxon>Actinomycetota</taxon>
        <taxon>Actinomycetes</taxon>
        <taxon>Streptosporangiales</taxon>
        <taxon>Thermomonosporaceae</taxon>
        <taxon>Actinomadura</taxon>
    </lineage>
</organism>
<dbReference type="InterPro" id="IPR041522">
    <property type="entry name" value="CdaR_GGDEF"/>
</dbReference>
<comment type="similarity">
    <text evidence="1">Belongs to the CdaR family.</text>
</comment>
<gene>
    <name evidence="4" type="ORF">HNR61_000573</name>
</gene>